<dbReference type="InterPro" id="IPR050194">
    <property type="entry name" value="Glycosyltransferase_grp1"/>
</dbReference>
<dbReference type="KEGG" id="metu:GNH96_10675"/>
<name>A0A858Q971_9GAMM</name>
<evidence type="ECO:0000313" key="4">
    <source>
        <dbReference type="Proteomes" id="UP000503004"/>
    </source>
</evidence>
<dbReference type="GO" id="GO:0016757">
    <property type="term" value="F:glycosyltransferase activity"/>
    <property type="evidence" value="ECO:0007669"/>
    <property type="project" value="InterPro"/>
</dbReference>
<dbReference type="Pfam" id="PF13439">
    <property type="entry name" value="Glyco_transf_4"/>
    <property type="match status" value="1"/>
</dbReference>
<protein>
    <submittedName>
        <fullName evidence="3">Glycosyltransferase</fullName>
    </submittedName>
</protein>
<dbReference type="CDD" id="cd03801">
    <property type="entry name" value="GT4_PimA-like"/>
    <property type="match status" value="1"/>
</dbReference>
<dbReference type="Proteomes" id="UP000503004">
    <property type="component" value="Chromosome"/>
</dbReference>
<keyword evidence="3" id="KW-0808">Transferase</keyword>
<dbReference type="PANTHER" id="PTHR45947">
    <property type="entry name" value="SULFOQUINOVOSYL TRANSFERASE SQD2"/>
    <property type="match status" value="1"/>
</dbReference>
<feature type="domain" description="Glycosyl transferase family 1" evidence="1">
    <location>
        <begin position="229"/>
        <end position="383"/>
    </location>
</feature>
<reference evidence="4" key="1">
    <citation type="submission" date="2019-12" db="EMBL/GenBank/DDBJ databases">
        <authorList>
            <person name="Awala S.I."/>
            <person name="Rhee S.K."/>
        </authorList>
    </citation>
    <scope>NUCLEOTIDE SEQUENCE [LARGE SCALE GENOMIC DNA]</scope>
    <source>
        <strain evidence="4">IM1</strain>
    </source>
</reference>
<dbReference type="Gene3D" id="3.40.50.2000">
    <property type="entry name" value="Glycogen Phosphorylase B"/>
    <property type="match status" value="2"/>
</dbReference>
<evidence type="ECO:0000259" key="1">
    <source>
        <dbReference type="Pfam" id="PF00534"/>
    </source>
</evidence>
<dbReference type="AlphaFoldDB" id="A0A858Q971"/>
<dbReference type="PANTHER" id="PTHR45947:SF3">
    <property type="entry name" value="SULFOQUINOVOSYL TRANSFERASE SQD2"/>
    <property type="match status" value="1"/>
</dbReference>
<gene>
    <name evidence="3" type="ORF">GNH96_10675</name>
</gene>
<dbReference type="Pfam" id="PF00534">
    <property type="entry name" value="Glycos_transf_1"/>
    <property type="match status" value="1"/>
</dbReference>
<evidence type="ECO:0000259" key="2">
    <source>
        <dbReference type="Pfam" id="PF13439"/>
    </source>
</evidence>
<dbReference type="SUPFAM" id="SSF53756">
    <property type="entry name" value="UDP-Glycosyltransferase/glycogen phosphorylase"/>
    <property type="match status" value="1"/>
</dbReference>
<evidence type="ECO:0000313" key="3">
    <source>
        <dbReference type="EMBL" id="QJD30390.1"/>
    </source>
</evidence>
<sequence>MSGPLKLAYLVSQYPAISHTFILREVLGLRARGFAIRVASVNPPDRPLEKLTADERREADASWYLKPQGAMGALKALCLTALRRPLALAGGLWFALRLGGTDVKKLGYQFAYWVEAVMLGDWMRREGLCHLHVHFATPASMVGLIVSKVFPIGFSFTVHGPDEFYDAPGYRLTEKIAGADFVVCISYYARSQLMKLSPVAHWHKLEVCRLGVDPARFALRESKSAGAVFDLLCVGRLVPAKGQHILLDALALLLARGRRVRLTLVGQGPDRSSLEAQADRLGLASAVDFAGAVNQDEVFGYYAAADAFVLPSFAEGLPVVLMEAMALGVPCITTHITGVPELIRDGIEGLLVAPSDTEGLAGAIERLMDDPALRSRLTEAGRRKVLAEYDLNGSIARLSDVFMHRLSPS</sequence>
<proteinExistence type="predicted"/>
<organism evidence="3 4">
    <name type="scientific">Methylococcus geothermalis</name>
    <dbReference type="NCBI Taxonomy" id="2681310"/>
    <lineage>
        <taxon>Bacteria</taxon>
        <taxon>Pseudomonadati</taxon>
        <taxon>Pseudomonadota</taxon>
        <taxon>Gammaproteobacteria</taxon>
        <taxon>Methylococcales</taxon>
        <taxon>Methylococcaceae</taxon>
        <taxon>Methylococcus</taxon>
    </lineage>
</organism>
<dbReference type="EMBL" id="CP046565">
    <property type="protein sequence ID" value="QJD30390.1"/>
    <property type="molecule type" value="Genomic_DNA"/>
</dbReference>
<dbReference type="InterPro" id="IPR028098">
    <property type="entry name" value="Glyco_trans_4-like_N"/>
</dbReference>
<keyword evidence="4" id="KW-1185">Reference proteome</keyword>
<accession>A0A858Q971</accession>
<dbReference type="RefSeq" id="WP_169603664.1">
    <property type="nucleotide sequence ID" value="NZ_CP046565.1"/>
</dbReference>
<dbReference type="InterPro" id="IPR001296">
    <property type="entry name" value="Glyco_trans_1"/>
</dbReference>
<feature type="domain" description="Glycosyltransferase subfamily 4-like N-terminal" evidence="2">
    <location>
        <begin position="116"/>
        <end position="216"/>
    </location>
</feature>